<dbReference type="SUPFAM" id="SSF53335">
    <property type="entry name" value="S-adenosyl-L-methionine-dependent methyltransferases"/>
    <property type="match status" value="1"/>
</dbReference>
<dbReference type="InterPro" id="IPR019410">
    <property type="entry name" value="Methyltransf_16"/>
</dbReference>
<keyword evidence="2" id="KW-1185">Reference proteome</keyword>
<organism evidence="1 2">
    <name type="scientific">Uncinula necator</name>
    <name type="common">Grape powdery mildew</name>
    <dbReference type="NCBI Taxonomy" id="52586"/>
    <lineage>
        <taxon>Eukaryota</taxon>
        <taxon>Fungi</taxon>
        <taxon>Dikarya</taxon>
        <taxon>Ascomycota</taxon>
        <taxon>Pezizomycotina</taxon>
        <taxon>Leotiomycetes</taxon>
        <taxon>Erysiphales</taxon>
        <taxon>Erysiphaceae</taxon>
        <taxon>Erysiphe</taxon>
    </lineage>
</organism>
<keyword evidence="1" id="KW-0489">Methyltransferase</keyword>
<dbReference type="STRING" id="52586.A0A0B1P6A2"/>
<dbReference type="PANTHER" id="PTHR14614:SF156">
    <property type="entry name" value="PROTEIN-LYSINE N-METHYLTRANSFERASE EFM2"/>
    <property type="match status" value="1"/>
</dbReference>
<name>A0A0B1P6A2_UNCNE</name>
<evidence type="ECO:0000313" key="1">
    <source>
        <dbReference type="EMBL" id="KHJ32476.1"/>
    </source>
</evidence>
<accession>A0A0B1P6A2</accession>
<comment type="caution">
    <text evidence="1">The sequence shown here is derived from an EMBL/GenBank/DDBJ whole genome shotgun (WGS) entry which is preliminary data.</text>
</comment>
<dbReference type="AlphaFoldDB" id="A0A0B1P6A2"/>
<gene>
    <name evidence="1" type="ORF">EV44_g4971</name>
</gene>
<dbReference type="GO" id="GO:0008757">
    <property type="term" value="F:S-adenosylmethionine-dependent methyltransferase activity"/>
    <property type="evidence" value="ECO:0007669"/>
    <property type="project" value="UniProtKB-ARBA"/>
</dbReference>
<dbReference type="Proteomes" id="UP000030854">
    <property type="component" value="Unassembled WGS sequence"/>
</dbReference>
<proteinExistence type="predicted"/>
<sequence>MMEVILNLHDKPDFNQIVVALESRNHGVNNLCMGNNTALTSINDFSMRIIKSDLGWLSEIEKDIVYDMASKCIAEKCGRTAMPEMRRKWTIPATDLHPTIEILLREPSLTGDNLGLKTWATSFSVSKKIGQVGRDYFLHLLSPINSLKNCIHLNTLQSKIRVLELGSGTGLLGIVAAAVWGVPVLSTDLEDVQENLCYNIQLNYDAISRVSGGSVSSKVLDWRIPEKAFSELREFELIMATDPLYDEFHPLAFARTVNLFLKKNSDSRLLVAIPLRDKYTFQLSQDLKRQLLLRQFQIVSVDLELSQDNDWAGSRNNSDSFHIETTIWRRSEVDTKGD</sequence>
<protein>
    <submittedName>
        <fullName evidence="1">Putative glucose-inducible sam-dependent methyltransferase rrg1</fullName>
    </submittedName>
</protein>
<dbReference type="InterPro" id="IPR029063">
    <property type="entry name" value="SAM-dependent_MTases_sf"/>
</dbReference>
<dbReference type="Gene3D" id="3.40.50.150">
    <property type="entry name" value="Vaccinia Virus protein VP39"/>
    <property type="match status" value="1"/>
</dbReference>
<reference evidence="1 2" key="1">
    <citation type="journal article" date="2014" name="BMC Genomics">
        <title>Adaptive genomic structural variation in the grape powdery mildew pathogen, Erysiphe necator.</title>
        <authorList>
            <person name="Jones L."/>
            <person name="Riaz S."/>
            <person name="Morales-Cruz A."/>
            <person name="Amrine K.C."/>
            <person name="McGuire B."/>
            <person name="Gubler W.D."/>
            <person name="Walker M.A."/>
            <person name="Cantu D."/>
        </authorList>
    </citation>
    <scope>NUCLEOTIDE SEQUENCE [LARGE SCALE GENOMIC DNA]</scope>
    <source>
        <strain evidence="2">c</strain>
    </source>
</reference>
<dbReference type="EMBL" id="JNVN01002056">
    <property type="protein sequence ID" value="KHJ32476.1"/>
    <property type="molecule type" value="Genomic_DNA"/>
</dbReference>
<dbReference type="OMA" id="ARIMACL"/>
<keyword evidence="1" id="KW-0808">Transferase</keyword>
<evidence type="ECO:0000313" key="2">
    <source>
        <dbReference type="Proteomes" id="UP000030854"/>
    </source>
</evidence>
<dbReference type="HOGENOM" id="CLU_049351_1_1_1"/>
<dbReference type="PANTHER" id="PTHR14614">
    <property type="entry name" value="HEPATOCELLULAR CARCINOMA-ASSOCIATED ANTIGEN"/>
    <property type="match status" value="1"/>
</dbReference>
<dbReference type="Pfam" id="PF10294">
    <property type="entry name" value="Methyltransf_16"/>
    <property type="match status" value="1"/>
</dbReference>
<dbReference type="GO" id="GO:0032259">
    <property type="term" value="P:methylation"/>
    <property type="evidence" value="ECO:0007669"/>
    <property type="project" value="UniProtKB-KW"/>
</dbReference>
<dbReference type="GO" id="GO:0005829">
    <property type="term" value="C:cytosol"/>
    <property type="evidence" value="ECO:0007669"/>
    <property type="project" value="TreeGrafter"/>
</dbReference>